<sequence>MAGQAYFIGQERPVVLWDFINEILSRHNLPKITKKVPEAIAFGVGLFCESWYRFFRIKGEPPMTRFVSLQFSRSHYFSHQKANEHFGYKPRISIEQALDLTTGK</sequence>
<dbReference type="InterPro" id="IPR036291">
    <property type="entry name" value="NAD(P)-bd_dom_sf"/>
</dbReference>
<evidence type="ECO:0000313" key="1">
    <source>
        <dbReference type="EMBL" id="KUG24002.1"/>
    </source>
</evidence>
<dbReference type="AlphaFoldDB" id="A0A0W8FT98"/>
<reference evidence="1" key="1">
    <citation type="journal article" date="2015" name="Proc. Natl. Acad. Sci. U.S.A.">
        <title>Networks of energetic and metabolic interactions define dynamics in microbial communities.</title>
        <authorList>
            <person name="Embree M."/>
            <person name="Liu J.K."/>
            <person name="Al-Bassam M.M."/>
            <person name="Zengler K."/>
        </authorList>
    </citation>
    <scope>NUCLEOTIDE SEQUENCE</scope>
</reference>
<dbReference type="Gene3D" id="3.40.50.720">
    <property type="entry name" value="NAD(P)-binding Rossmann-like Domain"/>
    <property type="match status" value="1"/>
</dbReference>
<dbReference type="SUPFAM" id="SSF51735">
    <property type="entry name" value="NAD(P)-binding Rossmann-fold domains"/>
    <property type="match status" value="1"/>
</dbReference>
<dbReference type="EMBL" id="LNQE01000870">
    <property type="protein sequence ID" value="KUG24002.1"/>
    <property type="molecule type" value="Genomic_DNA"/>
</dbReference>
<organism evidence="1">
    <name type="scientific">hydrocarbon metagenome</name>
    <dbReference type="NCBI Taxonomy" id="938273"/>
    <lineage>
        <taxon>unclassified sequences</taxon>
        <taxon>metagenomes</taxon>
        <taxon>ecological metagenomes</taxon>
    </lineage>
</organism>
<proteinExistence type="predicted"/>
<accession>A0A0W8FT98</accession>
<comment type="caution">
    <text evidence="1">The sequence shown here is derived from an EMBL/GenBank/DDBJ whole genome shotgun (WGS) entry which is preliminary data.</text>
</comment>
<protein>
    <submittedName>
        <fullName evidence="1">Nad(P)h steroid dehydrogenase-like protein in alkane synthesis cluster</fullName>
    </submittedName>
</protein>
<name>A0A0W8FT98_9ZZZZ</name>
<gene>
    <name evidence="1" type="ORF">ASZ90_006185</name>
</gene>